<keyword evidence="22" id="KW-1185">Reference proteome</keyword>
<evidence type="ECO:0000256" key="8">
    <source>
        <dbReference type="ARBA" id="ARBA00022553"/>
    </source>
</evidence>
<keyword evidence="11" id="KW-0067">ATP-binding</keyword>
<dbReference type="Gene3D" id="1.20.1110.10">
    <property type="entry name" value="Calcium-transporting ATPase, transmembrane domain"/>
    <property type="match status" value="1"/>
</dbReference>
<protein>
    <recommendedName>
        <fullName evidence="5">Magnesium-transporting ATPase, P-type 1</fullName>
        <ecNumber evidence="4">7.2.2.14</ecNumber>
    </recommendedName>
    <alternativeName>
        <fullName evidence="16">Mg(2+) transport ATPase, P-type 1</fullName>
    </alternativeName>
</protein>
<organism evidence="21 22">
    <name type="scientific">Mycobacterium dioxanotrophicus</name>
    <dbReference type="NCBI Taxonomy" id="482462"/>
    <lineage>
        <taxon>Bacteria</taxon>
        <taxon>Bacillati</taxon>
        <taxon>Actinomycetota</taxon>
        <taxon>Actinomycetes</taxon>
        <taxon>Mycobacteriales</taxon>
        <taxon>Mycobacteriaceae</taxon>
        <taxon>Mycobacterium</taxon>
    </lineage>
</organism>
<evidence type="ECO:0000259" key="20">
    <source>
        <dbReference type="SMART" id="SM00831"/>
    </source>
</evidence>
<dbReference type="GO" id="GO:0005524">
    <property type="term" value="F:ATP binding"/>
    <property type="evidence" value="ECO:0007669"/>
    <property type="project" value="UniProtKB-KW"/>
</dbReference>
<dbReference type="EC" id="7.2.2.14" evidence="4"/>
<dbReference type="InterPro" id="IPR006068">
    <property type="entry name" value="ATPase_P-typ_cation-transptr_C"/>
</dbReference>
<evidence type="ECO:0000256" key="4">
    <source>
        <dbReference type="ARBA" id="ARBA00012786"/>
    </source>
</evidence>
<reference evidence="21 22" key="1">
    <citation type="submission" date="2017-04" db="EMBL/GenBank/DDBJ databases">
        <title>Whole Genome Sequence of 1,4-Dioxane Degrading Bacterium Mycobacterium dioxanotrophicus PH-06.</title>
        <authorList>
            <person name="He Y."/>
        </authorList>
    </citation>
    <scope>NUCLEOTIDE SEQUENCE [LARGE SCALE GENOMIC DNA]</scope>
    <source>
        <strain evidence="21 22">PH-06</strain>
    </source>
</reference>
<dbReference type="PANTHER" id="PTHR42861">
    <property type="entry name" value="CALCIUM-TRANSPORTING ATPASE"/>
    <property type="match status" value="1"/>
</dbReference>
<dbReference type="SFLD" id="SFLDS00003">
    <property type="entry name" value="Haloacid_Dehalogenase"/>
    <property type="match status" value="1"/>
</dbReference>
<keyword evidence="6" id="KW-1003">Cell membrane</keyword>
<keyword evidence="7" id="KW-0997">Cell inner membrane</keyword>
<dbReference type="InterPro" id="IPR008250">
    <property type="entry name" value="ATPase_P-typ_transduc_dom_A_sf"/>
</dbReference>
<keyword evidence="10" id="KW-0547">Nucleotide-binding</keyword>
<sequence length="879" mass="94162">MTDDAAGLGTVLDDQNHRLCELAAAPVLTLFHQVHSSPRGLTECEAADRLSRFGDNDPAPADEDSAWARLRTAVRSPFVALLAGLDLVFLLVRDIRGVGIVSLMIALAVLLRLWQQTRSERATRALEELVSATVTVRRRADDDDEPMEREVSPQDLVPGDIVLLGAGDVVTADVRLITSTDLVVDQSVLSGESLPVSKSARPGPSGAEAGLRDAVVDAPNLCLSGTAVVAGAATGVVIATGPRTYTGSLTRSAAAIRPESSFDRGVRAVGWTLIRFMLVMAPIVFVVNGLVSGVWAQAAMFAVAVAVGLTPEMLPVIVTTNLARGAARLVSEKVVVRRLNAIQDLGAMDVLCVDKTGTLTEDRIIYAHSIDVTGRPDEAVAEFAYLSVYFQDCAHSPLDAAILELLGGGQMEFIADAAFAKVDEVAFNHRRRRNTVVVTRQRDEHIMICKGDPDQVLARCSEIRIDNRVIAFDDELTAEAKEIVATYRRQGMRVLAVAVKELPARWEDYGESDEFGLVLVGFVGFVDPIRESAGATVTSLADHGVGVKILTGDSRVVAAQVANHVGLDSHATVLGADIDDAGDHELRALAGAADVFAELTPAHKARIVAALRQEGHAVGYLGDGVNDVAALRIADVGIAADTAADVAKQAADLILLDRDLAVVARGVVDGRRTLANTMKYVKITASSNFGNVLSVLAASVLLPFLPILPIQLMVQNLLYDTAQLALSWDRVDDDYLRVPQRWRSGGLIGFMLTFGPLSSLFDLATFGALWWAFGGANAPSLFQTGWFVEGLLTQLLIVLVLRTRELPWRRPGPAAIVVLALWCAASIGLVLPVTPLAAPLHLTSLPAGYVLWLAVVAVSYASCAQLVKHRYLRRHRAWL</sequence>
<dbReference type="Gene3D" id="2.70.150.10">
    <property type="entry name" value="Calcium-transporting ATPase, cytoplasmic transduction domain A"/>
    <property type="match status" value="1"/>
</dbReference>
<dbReference type="InterPro" id="IPR006415">
    <property type="entry name" value="P-type_ATPase_IIIB"/>
</dbReference>
<dbReference type="InterPro" id="IPR023298">
    <property type="entry name" value="ATPase_P-typ_TM_dom_sf"/>
</dbReference>
<dbReference type="PROSITE" id="PS00154">
    <property type="entry name" value="ATPASE_E1_E2"/>
    <property type="match status" value="1"/>
</dbReference>
<dbReference type="InterPro" id="IPR044492">
    <property type="entry name" value="P_typ_ATPase_HD_dom"/>
</dbReference>
<feature type="transmembrane region" description="Helical" evidence="19">
    <location>
        <begin position="98"/>
        <end position="114"/>
    </location>
</feature>
<dbReference type="SMART" id="SM00831">
    <property type="entry name" value="Cation_ATPase_N"/>
    <property type="match status" value="1"/>
</dbReference>
<dbReference type="GO" id="GO:0005886">
    <property type="term" value="C:plasma membrane"/>
    <property type="evidence" value="ECO:0007669"/>
    <property type="project" value="UniProtKB-SubCell"/>
</dbReference>
<evidence type="ECO:0000256" key="6">
    <source>
        <dbReference type="ARBA" id="ARBA00022475"/>
    </source>
</evidence>
<dbReference type="Pfam" id="PF00690">
    <property type="entry name" value="Cation_ATPase_N"/>
    <property type="match status" value="1"/>
</dbReference>
<keyword evidence="15 19" id="KW-0472">Membrane</keyword>
<evidence type="ECO:0000256" key="3">
    <source>
        <dbReference type="ARBA" id="ARBA00008746"/>
    </source>
</evidence>
<dbReference type="SUPFAM" id="SSF81653">
    <property type="entry name" value="Calcium ATPase, transduction domain A"/>
    <property type="match status" value="1"/>
</dbReference>
<feature type="transmembrane region" description="Helical" evidence="19">
    <location>
        <begin position="301"/>
        <end position="323"/>
    </location>
</feature>
<comment type="catalytic activity">
    <reaction evidence="18">
        <text>ATP + H2O = ADP + phosphate + H(+)</text>
        <dbReference type="Rhea" id="RHEA:13065"/>
        <dbReference type="ChEBI" id="CHEBI:15377"/>
        <dbReference type="ChEBI" id="CHEBI:15378"/>
        <dbReference type="ChEBI" id="CHEBI:30616"/>
        <dbReference type="ChEBI" id="CHEBI:43474"/>
        <dbReference type="ChEBI" id="CHEBI:456216"/>
    </reaction>
</comment>
<feature type="transmembrane region" description="Helical" evidence="19">
    <location>
        <begin position="785"/>
        <end position="802"/>
    </location>
</feature>
<evidence type="ECO:0000256" key="9">
    <source>
        <dbReference type="ARBA" id="ARBA00022692"/>
    </source>
</evidence>
<dbReference type="OrthoDB" id="9814270at2"/>
<dbReference type="SUPFAM" id="SSF81665">
    <property type="entry name" value="Calcium ATPase, transmembrane domain M"/>
    <property type="match status" value="1"/>
</dbReference>
<evidence type="ECO:0000313" key="22">
    <source>
        <dbReference type="Proteomes" id="UP000195331"/>
    </source>
</evidence>
<dbReference type="KEGG" id="mdx:BTO20_05560"/>
<feature type="transmembrane region" description="Helical" evidence="19">
    <location>
        <begin position="747"/>
        <end position="773"/>
    </location>
</feature>
<evidence type="ECO:0000256" key="19">
    <source>
        <dbReference type="SAM" id="Phobius"/>
    </source>
</evidence>
<keyword evidence="14 19" id="KW-1133">Transmembrane helix</keyword>
<keyword evidence="9 19" id="KW-0812">Transmembrane</keyword>
<evidence type="ECO:0000256" key="1">
    <source>
        <dbReference type="ARBA" id="ARBA00003954"/>
    </source>
</evidence>
<dbReference type="PRINTS" id="PR01836">
    <property type="entry name" value="MGATPASE"/>
</dbReference>
<dbReference type="InterPro" id="IPR018303">
    <property type="entry name" value="ATPase_P-typ_P_site"/>
</dbReference>
<dbReference type="Pfam" id="PF00689">
    <property type="entry name" value="Cation_ATPase_C"/>
    <property type="match status" value="1"/>
</dbReference>
<evidence type="ECO:0000313" key="21">
    <source>
        <dbReference type="EMBL" id="ART68127.1"/>
    </source>
</evidence>
<name>A0A1Y0BZ23_9MYCO</name>
<dbReference type="InterPro" id="IPR036412">
    <property type="entry name" value="HAD-like_sf"/>
</dbReference>
<evidence type="ECO:0000256" key="5">
    <source>
        <dbReference type="ARBA" id="ARBA00013555"/>
    </source>
</evidence>
<evidence type="ECO:0000256" key="16">
    <source>
        <dbReference type="ARBA" id="ARBA00029806"/>
    </source>
</evidence>
<feature type="transmembrane region" description="Helical" evidence="19">
    <location>
        <begin position="273"/>
        <end position="295"/>
    </location>
</feature>
<dbReference type="Pfam" id="PF00122">
    <property type="entry name" value="E1-E2_ATPase"/>
    <property type="match status" value="1"/>
</dbReference>
<dbReference type="SUPFAM" id="SSF56784">
    <property type="entry name" value="HAD-like"/>
    <property type="match status" value="1"/>
</dbReference>
<dbReference type="Gene3D" id="3.40.1110.10">
    <property type="entry name" value="Calcium-transporting ATPase, cytoplasmic domain N"/>
    <property type="match status" value="1"/>
</dbReference>
<dbReference type="InterPro" id="IPR023299">
    <property type="entry name" value="ATPase_P-typ_cyto_dom_N"/>
</dbReference>
<feature type="transmembrane region" description="Helical" evidence="19">
    <location>
        <begin position="849"/>
        <end position="867"/>
    </location>
</feature>
<dbReference type="GO" id="GO:0016887">
    <property type="term" value="F:ATP hydrolysis activity"/>
    <property type="evidence" value="ECO:0007669"/>
    <property type="project" value="InterPro"/>
</dbReference>
<evidence type="ECO:0000256" key="2">
    <source>
        <dbReference type="ARBA" id="ARBA00004429"/>
    </source>
</evidence>
<evidence type="ECO:0000256" key="13">
    <source>
        <dbReference type="ARBA" id="ARBA00022967"/>
    </source>
</evidence>
<proteinExistence type="inferred from homology"/>
<keyword evidence="8" id="KW-0597">Phosphoprotein</keyword>
<evidence type="ECO:0000256" key="17">
    <source>
        <dbReference type="ARBA" id="ARBA00047295"/>
    </source>
</evidence>
<dbReference type="AlphaFoldDB" id="A0A1Y0BZ23"/>
<keyword evidence="13" id="KW-1278">Translocase</keyword>
<dbReference type="Pfam" id="PF13246">
    <property type="entry name" value="Cation_ATPase"/>
    <property type="match status" value="1"/>
</dbReference>
<feature type="domain" description="Cation-transporting P-type ATPase N-terminal" evidence="20">
    <location>
        <begin position="21"/>
        <end position="94"/>
    </location>
</feature>
<accession>A0A1Y0BZ23</accession>
<evidence type="ECO:0000256" key="7">
    <source>
        <dbReference type="ARBA" id="ARBA00022519"/>
    </source>
</evidence>
<dbReference type="Gene3D" id="3.40.50.1000">
    <property type="entry name" value="HAD superfamily/HAD-like"/>
    <property type="match status" value="1"/>
</dbReference>
<dbReference type="InterPro" id="IPR001757">
    <property type="entry name" value="P_typ_ATPase"/>
</dbReference>
<dbReference type="NCBIfam" id="TIGR01494">
    <property type="entry name" value="ATPase_P-type"/>
    <property type="match status" value="2"/>
</dbReference>
<comment type="catalytic activity">
    <reaction evidence="17">
        <text>Mg(2+)(out) + ATP + H2O = Mg(2+)(in) + ADP + phosphate + H(+)</text>
        <dbReference type="Rhea" id="RHEA:10260"/>
        <dbReference type="ChEBI" id="CHEBI:15377"/>
        <dbReference type="ChEBI" id="CHEBI:15378"/>
        <dbReference type="ChEBI" id="CHEBI:18420"/>
        <dbReference type="ChEBI" id="CHEBI:30616"/>
        <dbReference type="ChEBI" id="CHEBI:43474"/>
        <dbReference type="ChEBI" id="CHEBI:456216"/>
        <dbReference type="EC" id="7.2.2.14"/>
    </reaction>
</comment>
<evidence type="ECO:0000256" key="18">
    <source>
        <dbReference type="ARBA" id="ARBA00049360"/>
    </source>
</evidence>
<dbReference type="EMBL" id="CP020809">
    <property type="protein sequence ID" value="ART68127.1"/>
    <property type="molecule type" value="Genomic_DNA"/>
</dbReference>
<feature type="transmembrane region" description="Helical" evidence="19">
    <location>
        <begin position="814"/>
        <end position="837"/>
    </location>
</feature>
<comment type="subcellular location">
    <subcellularLocation>
        <location evidence="2">Cell inner membrane</location>
        <topology evidence="2">Multi-pass membrane protein</topology>
    </subcellularLocation>
</comment>
<dbReference type="SFLD" id="SFLDG00002">
    <property type="entry name" value="C1.7:_P-type_atpase_like"/>
    <property type="match status" value="1"/>
</dbReference>
<dbReference type="InterPro" id="IPR004014">
    <property type="entry name" value="ATPase_P-typ_cation-transptr_N"/>
</dbReference>
<comment type="similarity">
    <text evidence="3">Belongs to the cation transport ATPase (P-type) (TC 3.A.3) family. Type IIIB subfamily.</text>
</comment>
<dbReference type="InterPro" id="IPR059000">
    <property type="entry name" value="ATPase_P-type_domA"/>
</dbReference>
<dbReference type="RefSeq" id="WP_087074075.1">
    <property type="nucleotide sequence ID" value="NZ_CP020809.1"/>
</dbReference>
<evidence type="ECO:0000256" key="12">
    <source>
        <dbReference type="ARBA" id="ARBA00022842"/>
    </source>
</evidence>
<evidence type="ECO:0000256" key="11">
    <source>
        <dbReference type="ARBA" id="ARBA00022840"/>
    </source>
</evidence>
<dbReference type="Proteomes" id="UP000195331">
    <property type="component" value="Chromosome"/>
</dbReference>
<gene>
    <name evidence="21" type="ORF">BTO20_05560</name>
</gene>
<evidence type="ECO:0000256" key="14">
    <source>
        <dbReference type="ARBA" id="ARBA00022989"/>
    </source>
</evidence>
<dbReference type="NCBIfam" id="TIGR01524">
    <property type="entry name" value="ATPase-IIIB_Mg"/>
    <property type="match status" value="1"/>
</dbReference>
<dbReference type="SFLD" id="SFLDF00027">
    <property type="entry name" value="p-type_atpase"/>
    <property type="match status" value="1"/>
</dbReference>
<dbReference type="InterPro" id="IPR023214">
    <property type="entry name" value="HAD_sf"/>
</dbReference>
<evidence type="ECO:0000256" key="10">
    <source>
        <dbReference type="ARBA" id="ARBA00022741"/>
    </source>
</evidence>
<evidence type="ECO:0000256" key="15">
    <source>
        <dbReference type="ARBA" id="ARBA00023136"/>
    </source>
</evidence>
<keyword evidence="12" id="KW-0460">Magnesium</keyword>
<dbReference type="GO" id="GO:0015444">
    <property type="term" value="F:P-type magnesium transporter activity"/>
    <property type="evidence" value="ECO:0007669"/>
    <property type="project" value="UniProtKB-EC"/>
</dbReference>
<comment type="function">
    <text evidence="1">Mediates magnesium influx to the cytosol.</text>
</comment>